<feature type="domain" description="GP-PDE" evidence="2">
    <location>
        <begin position="28"/>
        <end position="245"/>
    </location>
</feature>
<evidence type="ECO:0000259" key="2">
    <source>
        <dbReference type="PROSITE" id="PS51704"/>
    </source>
</evidence>
<dbReference type="PANTHER" id="PTHR46211:SF1">
    <property type="entry name" value="GLYCEROPHOSPHODIESTER PHOSPHODIESTERASE, CYTOPLASMIC"/>
    <property type="match status" value="1"/>
</dbReference>
<dbReference type="Proteomes" id="UP001501447">
    <property type="component" value="Unassembled WGS sequence"/>
</dbReference>
<gene>
    <name evidence="3" type="ORF">GCM10009863_55150</name>
</gene>
<dbReference type="PROSITE" id="PS50007">
    <property type="entry name" value="PIPLC_X_DOMAIN"/>
    <property type="match status" value="1"/>
</dbReference>
<organism evidence="3 4">
    <name type="scientific">Streptomyces axinellae</name>
    <dbReference type="NCBI Taxonomy" id="552788"/>
    <lineage>
        <taxon>Bacteria</taxon>
        <taxon>Bacillati</taxon>
        <taxon>Actinomycetota</taxon>
        <taxon>Actinomycetes</taxon>
        <taxon>Kitasatosporales</taxon>
        <taxon>Streptomycetaceae</taxon>
        <taxon>Streptomyces</taxon>
    </lineage>
</organism>
<keyword evidence="4" id="KW-1185">Reference proteome</keyword>
<dbReference type="Pfam" id="PF03009">
    <property type="entry name" value="GDPD"/>
    <property type="match status" value="1"/>
</dbReference>
<sequence>MTARGDGTPDGLRTRADTDPLTGGAGRPAAVAHRGAPFTARENTLTSFRAAIAQGADAVELDVRLTRDGVPVVLHDRTLRRLWGHDAAVTALTGERLGSLIPGIPSLAAALAETGAVRTMIDLPDPAAVRATVGTVREAGATGRVYYCGGPEAMRRVRAADPSAELALSWDRAAPVRATLLDELRPRWLNYGFGLLTPELVARAHADGRLVSAWTADRLRTMRRLTAMGVDSITTNHIARLVGELNRRDGTALRGR</sequence>
<dbReference type="RefSeq" id="WP_344569538.1">
    <property type="nucleotide sequence ID" value="NZ_BAAARJ010000020.1"/>
</dbReference>
<proteinExistence type="predicted"/>
<accession>A0ABN3QPT7</accession>
<protein>
    <submittedName>
        <fullName evidence="3">Glycerophosphodiester phosphodiesterase</fullName>
    </submittedName>
</protein>
<reference evidence="3 4" key="1">
    <citation type="journal article" date="2019" name="Int. J. Syst. Evol. Microbiol.">
        <title>The Global Catalogue of Microorganisms (GCM) 10K type strain sequencing project: providing services to taxonomists for standard genome sequencing and annotation.</title>
        <authorList>
            <consortium name="The Broad Institute Genomics Platform"/>
            <consortium name="The Broad Institute Genome Sequencing Center for Infectious Disease"/>
            <person name="Wu L."/>
            <person name="Ma J."/>
        </authorList>
    </citation>
    <scope>NUCLEOTIDE SEQUENCE [LARGE SCALE GENOMIC DNA]</scope>
    <source>
        <strain evidence="3 4">JCM 16373</strain>
    </source>
</reference>
<name>A0ABN3QPT7_9ACTN</name>
<comment type="caution">
    <text evidence="3">The sequence shown here is derived from an EMBL/GenBank/DDBJ whole genome shotgun (WGS) entry which is preliminary data.</text>
</comment>
<evidence type="ECO:0000313" key="4">
    <source>
        <dbReference type="Proteomes" id="UP001501447"/>
    </source>
</evidence>
<dbReference type="InterPro" id="IPR030395">
    <property type="entry name" value="GP_PDE_dom"/>
</dbReference>
<dbReference type="CDD" id="cd08556">
    <property type="entry name" value="GDPD"/>
    <property type="match status" value="1"/>
</dbReference>
<dbReference type="PANTHER" id="PTHR46211">
    <property type="entry name" value="GLYCEROPHOSPHORYL DIESTER PHOSPHODIESTERASE"/>
    <property type="match status" value="1"/>
</dbReference>
<evidence type="ECO:0000256" key="1">
    <source>
        <dbReference type="SAM" id="MobiDB-lite"/>
    </source>
</evidence>
<dbReference type="EMBL" id="BAAARJ010000020">
    <property type="protein sequence ID" value="GAA2632134.1"/>
    <property type="molecule type" value="Genomic_DNA"/>
</dbReference>
<dbReference type="SUPFAM" id="SSF51695">
    <property type="entry name" value="PLC-like phosphodiesterases"/>
    <property type="match status" value="1"/>
</dbReference>
<evidence type="ECO:0000313" key="3">
    <source>
        <dbReference type="EMBL" id="GAA2632134.1"/>
    </source>
</evidence>
<dbReference type="PROSITE" id="PS51704">
    <property type="entry name" value="GP_PDE"/>
    <property type="match status" value="1"/>
</dbReference>
<dbReference type="Gene3D" id="3.20.20.190">
    <property type="entry name" value="Phosphatidylinositol (PI) phosphodiesterase"/>
    <property type="match status" value="1"/>
</dbReference>
<dbReference type="InterPro" id="IPR017946">
    <property type="entry name" value="PLC-like_Pdiesterase_TIM-brl"/>
</dbReference>
<feature type="region of interest" description="Disordered" evidence="1">
    <location>
        <begin position="1"/>
        <end position="31"/>
    </location>
</feature>